<sequence>MLKINKTINLSATSEIEGQPVVYMNASISTDGNTNANINKNVTNKELYDANKEAVREDMKQFETEVYKVEDSLNTKERRGR</sequence>
<protein>
    <submittedName>
        <fullName evidence="1">Uncharacterized protein</fullName>
    </submittedName>
</protein>
<proteinExistence type="predicted"/>
<comment type="caution">
    <text evidence="1">The sequence shown here is derived from an EMBL/GenBank/DDBJ whole genome shotgun (WGS) entry which is preliminary data.</text>
</comment>
<gene>
    <name evidence="1" type="ORF">H8923_16445</name>
</gene>
<dbReference type="EMBL" id="JACRWE010000014">
    <property type="protein sequence ID" value="MBC5998341.1"/>
    <property type="molecule type" value="Genomic_DNA"/>
</dbReference>
<evidence type="ECO:0000313" key="1">
    <source>
        <dbReference type="EMBL" id="MBC5998341.1"/>
    </source>
</evidence>
<dbReference type="RefSeq" id="WP_153972976.1">
    <property type="nucleotide sequence ID" value="NZ_JACRWE010000014.1"/>
</dbReference>
<name>A0ABR7JTU2_9FIRM</name>
<evidence type="ECO:0000313" key="2">
    <source>
        <dbReference type="Proteomes" id="UP000609849"/>
    </source>
</evidence>
<organism evidence="1 2">
    <name type="scientific">Romboutsia faecis</name>
    <dbReference type="NCBI Taxonomy" id="2764597"/>
    <lineage>
        <taxon>Bacteria</taxon>
        <taxon>Bacillati</taxon>
        <taxon>Bacillota</taxon>
        <taxon>Clostridia</taxon>
        <taxon>Peptostreptococcales</taxon>
        <taxon>Peptostreptococcaceae</taxon>
        <taxon>Romboutsia</taxon>
    </lineage>
</organism>
<keyword evidence="2" id="KW-1185">Reference proteome</keyword>
<dbReference type="Proteomes" id="UP000609849">
    <property type="component" value="Unassembled WGS sequence"/>
</dbReference>
<accession>A0ABR7JTU2</accession>
<reference evidence="1 2" key="1">
    <citation type="submission" date="2020-08" db="EMBL/GenBank/DDBJ databases">
        <authorList>
            <person name="Liu C."/>
            <person name="Sun Q."/>
        </authorList>
    </citation>
    <scope>NUCLEOTIDE SEQUENCE [LARGE SCALE GENOMIC DNA]</scope>
    <source>
        <strain evidence="1 2">NSJ-18</strain>
    </source>
</reference>